<reference evidence="10" key="1">
    <citation type="journal article" date="2016" name="Proc. Natl. Acad. Sci. U.S.A.">
        <title>Comparative genomics of biotechnologically important yeasts.</title>
        <authorList>
            <person name="Riley R."/>
            <person name="Haridas S."/>
            <person name="Wolfe K.H."/>
            <person name="Lopes M.R."/>
            <person name="Hittinger C.T."/>
            <person name="Goeker M."/>
            <person name="Salamov A.A."/>
            <person name="Wisecaver J.H."/>
            <person name="Long T.M."/>
            <person name="Calvey C.H."/>
            <person name="Aerts A.L."/>
            <person name="Barry K.W."/>
            <person name="Choi C."/>
            <person name="Clum A."/>
            <person name="Coughlan A.Y."/>
            <person name="Deshpande S."/>
            <person name="Douglass A.P."/>
            <person name="Hanson S.J."/>
            <person name="Klenk H.-P."/>
            <person name="LaButti K.M."/>
            <person name="Lapidus A."/>
            <person name="Lindquist E.A."/>
            <person name="Lipzen A.M."/>
            <person name="Meier-Kolthoff J.P."/>
            <person name="Ohm R.A."/>
            <person name="Otillar R.P."/>
            <person name="Pangilinan J.L."/>
            <person name="Peng Y."/>
            <person name="Rokas A."/>
            <person name="Rosa C.A."/>
            <person name="Scheuner C."/>
            <person name="Sibirny A.A."/>
            <person name="Slot J.C."/>
            <person name="Stielow J.B."/>
            <person name="Sun H."/>
            <person name="Kurtzman C.P."/>
            <person name="Blackwell M."/>
            <person name="Grigoriev I.V."/>
            <person name="Jeffries T.W."/>
        </authorList>
    </citation>
    <scope>NUCLEOTIDE SEQUENCE [LARGE SCALE GENOMIC DNA]</scope>
    <source>
        <strain evidence="10">NRRL Y-1626</strain>
    </source>
</reference>
<feature type="transmembrane region" description="Helical" evidence="8">
    <location>
        <begin position="337"/>
        <end position="357"/>
    </location>
</feature>
<dbReference type="OrthoDB" id="15270at2759"/>
<evidence type="ECO:0000313" key="10">
    <source>
        <dbReference type="Proteomes" id="UP000092321"/>
    </source>
</evidence>
<evidence type="ECO:0000256" key="1">
    <source>
        <dbReference type="ARBA" id="ARBA00004477"/>
    </source>
</evidence>
<evidence type="ECO:0000256" key="5">
    <source>
        <dbReference type="ARBA" id="ARBA00022692"/>
    </source>
</evidence>
<evidence type="ECO:0000256" key="4">
    <source>
        <dbReference type="ARBA" id="ARBA00022502"/>
    </source>
</evidence>
<feature type="transmembrane region" description="Helical" evidence="8">
    <location>
        <begin position="108"/>
        <end position="127"/>
    </location>
</feature>
<keyword evidence="8" id="KW-0012">Acyltransferase</keyword>
<name>A0A1B7TE60_9ASCO</name>
<feature type="transmembrane region" description="Helical" evidence="8">
    <location>
        <begin position="227"/>
        <end position="246"/>
    </location>
</feature>
<feature type="transmembrane region" description="Helical" evidence="8">
    <location>
        <begin position="369"/>
        <end position="389"/>
    </location>
</feature>
<feature type="transmembrane region" description="Helical" evidence="8">
    <location>
        <begin position="437"/>
        <end position="455"/>
    </location>
</feature>
<feature type="transmembrane region" description="Helical" evidence="8">
    <location>
        <begin position="410"/>
        <end position="431"/>
    </location>
</feature>
<keyword evidence="4 8" id="KW-0337">GPI-anchor biosynthesis</keyword>
<dbReference type="PANTHER" id="PTHR20661">
    <property type="entry name" value="PHOSPHATIDYLINOSITOL-GLYCAN BIOSYNTHESIS CLASS W PROTEIN"/>
    <property type="match status" value="1"/>
</dbReference>
<evidence type="ECO:0000256" key="8">
    <source>
        <dbReference type="RuleBase" id="RU280819"/>
    </source>
</evidence>
<evidence type="ECO:0000256" key="6">
    <source>
        <dbReference type="ARBA" id="ARBA00022989"/>
    </source>
</evidence>
<comment type="caution">
    <text evidence="9">The sequence shown here is derived from an EMBL/GenBank/DDBJ whole genome shotgun (WGS) entry which is preliminary data.</text>
</comment>
<dbReference type="GO" id="GO:0005789">
    <property type="term" value="C:endoplasmic reticulum membrane"/>
    <property type="evidence" value="ECO:0007669"/>
    <property type="project" value="UniProtKB-SubCell"/>
</dbReference>
<dbReference type="GO" id="GO:0032216">
    <property type="term" value="F:glucosaminyl-phosphatidylinositol O-acyltransferase activity"/>
    <property type="evidence" value="ECO:0007669"/>
    <property type="project" value="TreeGrafter"/>
</dbReference>
<dbReference type="GO" id="GO:0006506">
    <property type="term" value="P:GPI anchor biosynthetic process"/>
    <property type="evidence" value="ECO:0007669"/>
    <property type="project" value="UniProtKB-UniPathway"/>
</dbReference>
<dbReference type="PIRSF" id="PIRSF017321">
    <property type="entry name" value="GWT1"/>
    <property type="match status" value="1"/>
</dbReference>
<protein>
    <recommendedName>
        <fullName evidence="8">GPI-anchored wall transfer protein</fullName>
        <ecNumber evidence="8">2.3.-.-</ecNumber>
    </recommendedName>
</protein>
<feature type="transmembrane region" description="Helical" evidence="8">
    <location>
        <begin position="186"/>
        <end position="207"/>
    </location>
</feature>
<comment type="pathway">
    <text evidence="2 8">Glycolipid biosynthesis; glycosylphosphatidylinositol-anchor biosynthesis.</text>
</comment>
<sequence>MSTSNLHKLAKEQFVSDLGGSSTEEIIMIMTICIPIYFTTRKIQENILFNFVLHFIIPLLMVTMYNDYKLLLYIFAFAPLFFMSSKPNQKNNKNTSSGNKKKKLNYLTAYRSHMLIMTGIAILAVDFKVFPRKLGKVETWGTSLMDLGVGSFIFSNGIVSRPKPKKEIENETGTNKNKKNSKASCIFSKLILRKSNILFVLGLLRLFFVKNLEYQEHLTEYGKHWNFFITLGLLPLTYDFILVPLIETTHINRGILGFLMCAALELWLNLDSRVLKYLINAERVGIFGNNREGIYSFLGYVGIYLMGQEVGSSLILPVEENKNLRKNFLGRYKVDDLQGLIGHALLIWALNNSILQLDKFYISRRFANLPYVLWVVSYNLGFLAFYCFVDRITNIEDTDFILECINNNGLILFLVANVSTGLVNISINTLSCNTAQSIAILISYCGFIFISALVLNKYQIRI</sequence>
<feature type="transmembrane region" description="Helical" evidence="8">
    <location>
        <begin position="70"/>
        <end position="87"/>
    </location>
</feature>
<keyword evidence="7 8" id="KW-0472">Membrane</keyword>
<dbReference type="Pfam" id="PF06423">
    <property type="entry name" value="GWT1"/>
    <property type="match status" value="1"/>
</dbReference>
<organism evidence="9 10">
    <name type="scientific">Hanseniaspora valbyensis NRRL Y-1626</name>
    <dbReference type="NCBI Taxonomy" id="766949"/>
    <lineage>
        <taxon>Eukaryota</taxon>
        <taxon>Fungi</taxon>
        <taxon>Dikarya</taxon>
        <taxon>Ascomycota</taxon>
        <taxon>Saccharomycotina</taxon>
        <taxon>Saccharomycetes</taxon>
        <taxon>Saccharomycodales</taxon>
        <taxon>Saccharomycodaceae</taxon>
        <taxon>Hanseniaspora</taxon>
    </lineage>
</organism>
<evidence type="ECO:0000256" key="2">
    <source>
        <dbReference type="ARBA" id="ARBA00004687"/>
    </source>
</evidence>
<keyword evidence="6 8" id="KW-1133">Transmembrane helix</keyword>
<dbReference type="Proteomes" id="UP000092321">
    <property type="component" value="Unassembled WGS sequence"/>
</dbReference>
<feature type="transmembrane region" description="Helical" evidence="8">
    <location>
        <begin position="297"/>
        <end position="316"/>
    </location>
</feature>
<comment type="subcellular location">
    <subcellularLocation>
        <location evidence="1 8">Endoplasmic reticulum membrane</location>
        <topology evidence="1 8">Multi-pass membrane protein</topology>
    </subcellularLocation>
</comment>
<feature type="transmembrane region" description="Helical" evidence="8">
    <location>
        <begin position="139"/>
        <end position="159"/>
    </location>
</feature>
<keyword evidence="8" id="KW-0256">Endoplasmic reticulum</keyword>
<dbReference type="InterPro" id="IPR009447">
    <property type="entry name" value="PIGW/GWT1"/>
</dbReference>
<dbReference type="UniPathway" id="UPA00196"/>
<evidence type="ECO:0000256" key="3">
    <source>
        <dbReference type="ARBA" id="ARBA00007559"/>
    </source>
</evidence>
<gene>
    <name evidence="9" type="ORF">HANVADRAFT_52557</name>
</gene>
<proteinExistence type="inferred from homology"/>
<feature type="transmembrane region" description="Helical" evidence="8">
    <location>
        <begin position="47"/>
        <end position="64"/>
    </location>
</feature>
<keyword evidence="10" id="KW-1185">Reference proteome</keyword>
<dbReference type="EC" id="2.3.-.-" evidence="8"/>
<keyword evidence="5 8" id="KW-0812">Transmembrane</keyword>
<dbReference type="EMBL" id="LXPE01000011">
    <property type="protein sequence ID" value="OBA27001.1"/>
    <property type="molecule type" value="Genomic_DNA"/>
</dbReference>
<accession>A0A1B7TE60</accession>
<dbReference type="GO" id="GO:0072659">
    <property type="term" value="P:protein localization to plasma membrane"/>
    <property type="evidence" value="ECO:0007669"/>
    <property type="project" value="TreeGrafter"/>
</dbReference>
<evidence type="ECO:0000256" key="7">
    <source>
        <dbReference type="ARBA" id="ARBA00023136"/>
    </source>
</evidence>
<dbReference type="AlphaFoldDB" id="A0A1B7TE60"/>
<dbReference type="PANTHER" id="PTHR20661:SF0">
    <property type="entry name" value="PHOSPHATIDYLINOSITOL-GLYCAN BIOSYNTHESIS CLASS W PROTEIN"/>
    <property type="match status" value="1"/>
</dbReference>
<feature type="transmembrane region" description="Helical" evidence="8">
    <location>
        <begin position="253"/>
        <end position="270"/>
    </location>
</feature>
<comment type="similarity">
    <text evidence="3 8">Belongs to the PIGW family.</text>
</comment>
<keyword evidence="8" id="KW-0808">Transferase</keyword>
<evidence type="ECO:0000313" key="9">
    <source>
        <dbReference type="EMBL" id="OBA27001.1"/>
    </source>
</evidence>
<comment type="function">
    <text evidence="8">A acetyltransferase, which acetylates the inositol ring of phosphatidylinositol during biosynthesis of GPI-anchor.</text>
</comment>